<feature type="domain" description="NAD(P)-binding" evidence="1">
    <location>
        <begin position="4"/>
        <end position="78"/>
    </location>
</feature>
<dbReference type="EMBL" id="UINC01017758">
    <property type="protein sequence ID" value="SVA73985.1"/>
    <property type="molecule type" value="Genomic_DNA"/>
</dbReference>
<dbReference type="InterPro" id="IPR016040">
    <property type="entry name" value="NAD(P)-bd_dom"/>
</dbReference>
<dbReference type="Pfam" id="PF16363">
    <property type="entry name" value="GDP_Man_Dehyd"/>
    <property type="match status" value="1"/>
</dbReference>
<dbReference type="PANTHER" id="PTHR43000">
    <property type="entry name" value="DTDP-D-GLUCOSE 4,6-DEHYDRATASE-RELATED"/>
    <property type="match status" value="1"/>
</dbReference>
<sequence length="78" mass="8795">MKLLVTGGLGFIGSNFILYVLKNYDDYEIINVDAELLGSNHENLTEVKNAPNYEYVKGNITNRKLMEDLISRSDAVIN</sequence>
<proteinExistence type="predicted"/>
<reference evidence="2" key="1">
    <citation type="submission" date="2018-05" db="EMBL/GenBank/DDBJ databases">
        <authorList>
            <person name="Lanie J.A."/>
            <person name="Ng W.-L."/>
            <person name="Kazmierczak K.M."/>
            <person name="Andrzejewski T.M."/>
            <person name="Davidsen T.M."/>
            <person name="Wayne K.J."/>
            <person name="Tettelin H."/>
            <person name="Glass J.I."/>
            <person name="Rusch D."/>
            <person name="Podicherti R."/>
            <person name="Tsui H.-C.T."/>
            <person name="Winkler M.E."/>
        </authorList>
    </citation>
    <scope>NUCLEOTIDE SEQUENCE</scope>
</reference>
<gene>
    <name evidence="2" type="ORF">METZ01_LOCUS126839</name>
</gene>
<protein>
    <recommendedName>
        <fullName evidence="1">NAD(P)-binding domain-containing protein</fullName>
    </recommendedName>
</protein>
<evidence type="ECO:0000259" key="1">
    <source>
        <dbReference type="Pfam" id="PF16363"/>
    </source>
</evidence>
<evidence type="ECO:0000313" key="2">
    <source>
        <dbReference type="EMBL" id="SVA73985.1"/>
    </source>
</evidence>
<dbReference type="AlphaFoldDB" id="A0A381YAF7"/>
<dbReference type="Gene3D" id="3.40.50.720">
    <property type="entry name" value="NAD(P)-binding Rossmann-like Domain"/>
    <property type="match status" value="1"/>
</dbReference>
<feature type="non-terminal residue" evidence="2">
    <location>
        <position position="78"/>
    </location>
</feature>
<name>A0A381YAF7_9ZZZZ</name>
<dbReference type="SUPFAM" id="SSF51735">
    <property type="entry name" value="NAD(P)-binding Rossmann-fold domains"/>
    <property type="match status" value="1"/>
</dbReference>
<accession>A0A381YAF7</accession>
<dbReference type="InterPro" id="IPR036291">
    <property type="entry name" value="NAD(P)-bd_dom_sf"/>
</dbReference>
<organism evidence="2">
    <name type="scientific">marine metagenome</name>
    <dbReference type="NCBI Taxonomy" id="408172"/>
    <lineage>
        <taxon>unclassified sequences</taxon>
        <taxon>metagenomes</taxon>
        <taxon>ecological metagenomes</taxon>
    </lineage>
</organism>